<evidence type="ECO:0000256" key="1">
    <source>
        <dbReference type="SAM" id="MobiDB-lite"/>
    </source>
</evidence>
<sequence>MATPTRTHHHRSPTLVEIEYSDNNPVTPERFITDPQPTLPLLIYYVGNSNKAQTFNVHVEAPSTTNERVPQCQTRSSTTRSRRQPTHEPVTPPDNSTDTAKYSSPPDSPNKYVRPRRNSQCLLAGTPTACYFNPLGTRTTRGNMVFCQRPHFTTREQEEQPLTMEARLSRIEALI</sequence>
<accession>A0A9D3UX78</accession>
<dbReference type="Proteomes" id="UP000828251">
    <property type="component" value="Unassembled WGS sequence"/>
</dbReference>
<name>A0A9D3UX78_9ROSI</name>
<dbReference type="AlphaFoldDB" id="A0A9D3UX78"/>
<gene>
    <name evidence="2" type="ORF">J1N35_029113</name>
</gene>
<keyword evidence="3" id="KW-1185">Reference proteome</keyword>
<evidence type="ECO:0000313" key="2">
    <source>
        <dbReference type="EMBL" id="KAH1064126.1"/>
    </source>
</evidence>
<comment type="caution">
    <text evidence="2">The sequence shown here is derived from an EMBL/GenBank/DDBJ whole genome shotgun (WGS) entry which is preliminary data.</text>
</comment>
<organism evidence="2 3">
    <name type="scientific">Gossypium stocksii</name>
    <dbReference type="NCBI Taxonomy" id="47602"/>
    <lineage>
        <taxon>Eukaryota</taxon>
        <taxon>Viridiplantae</taxon>
        <taxon>Streptophyta</taxon>
        <taxon>Embryophyta</taxon>
        <taxon>Tracheophyta</taxon>
        <taxon>Spermatophyta</taxon>
        <taxon>Magnoliopsida</taxon>
        <taxon>eudicotyledons</taxon>
        <taxon>Gunneridae</taxon>
        <taxon>Pentapetalae</taxon>
        <taxon>rosids</taxon>
        <taxon>malvids</taxon>
        <taxon>Malvales</taxon>
        <taxon>Malvaceae</taxon>
        <taxon>Malvoideae</taxon>
        <taxon>Gossypium</taxon>
    </lineage>
</organism>
<feature type="region of interest" description="Disordered" evidence="1">
    <location>
        <begin position="59"/>
        <end position="114"/>
    </location>
</feature>
<reference evidence="2 3" key="1">
    <citation type="journal article" date="2021" name="Plant Biotechnol. J.">
        <title>Multi-omics assisted identification of the key and species-specific regulatory components of drought-tolerant mechanisms in Gossypium stocksii.</title>
        <authorList>
            <person name="Yu D."/>
            <person name="Ke L."/>
            <person name="Zhang D."/>
            <person name="Wu Y."/>
            <person name="Sun Y."/>
            <person name="Mei J."/>
            <person name="Sun J."/>
            <person name="Sun Y."/>
        </authorList>
    </citation>
    <scope>NUCLEOTIDE SEQUENCE [LARGE SCALE GENOMIC DNA]</scope>
    <source>
        <strain evidence="3">cv. E1</strain>
        <tissue evidence="2">Leaf</tissue>
    </source>
</reference>
<dbReference type="EMBL" id="JAIQCV010000009">
    <property type="protein sequence ID" value="KAH1064126.1"/>
    <property type="molecule type" value="Genomic_DNA"/>
</dbReference>
<evidence type="ECO:0000313" key="3">
    <source>
        <dbReference type="Proteomes" id="UP000828251"/>
    </source>
</evidence>
<feature type="compositionally biased region" description="Polar residues" evidence="1">
    <location>
        <begin position="93"/>
        <end position="102"/>
    </location>
</feature>
<protein>
    <submittedName>
        <fullName evidence="2">Uncharacterized protein</fullName>
    </submittedName>
</protein>
<feature type="compositionally biased region" description="Polar residues" evidence="1">
    <location>
        <begin position="59"/>
        <end position="73"/>
    </location>
</feature>
<proteinExistence type="predicted"/>